<reference evidence="7 8" key="1">
    <citation type="journal article" date="2024" name="Nat. Commun.">
        <title>Phylogenomics reveals the evolutionary origins of lichenization in chlorophyte algae.</title>
        <authorList>
            <person name="Puginier C."/>
            <person name="Libourel C."/>
            <person name="Otte J."/>
            <person name="Skaloud P."/>
            <person name="Haon M."/>
            <person name="Grisel S."/>
            <person name="Petersen M."/>
            <person name="Berrin J.G."/>
            <person name="Delaux P.M."/>
            <person name="Dal Grande F."/>
            <person name="Keller J."/>
        </authorList>
    </citation>
    <scope>NUCLEOTIDE SEQUENCE [LARGE SCALE GENOMIC DNA]</scope>
    <source>
        <strain evidence="7 8">SAG 2036</strain>
    </source>
</reference>
<feature type="domain" description="Ribosomal eL28/Mak16" evidence="6">
    <location>
        <begin position="6"/>
        <end position="118"/>
    </location>
</feature>
<feature type="compositionally biased region" description="Acidic residues" evidence="5">
    <location>
        <begin position="208"/>
        <end position="265"/>
    </location>
</feature>
<dbReference type="InterPro" id="IPR006958">
    <property type="entry name" value="Mak16"/>
</dbReference>
<evidence type="ECO:0000259" key="6">
    <source>
        <dbReference type="Pfam" id="PF01778"/>
    </source>
</evidence>
<comment type="similarity">
    <text evidence="2 4">Belongs to the MAK16 family.</text>
</comment>
<proteinExistence type="inferred from homology"/>
<evidence type="ECO:0000256" key="5">
    <source>
        <dbReference type="SAM" id="MobiDB-lite"/>
    </source>
</evidence>
<dbReference type="AlphaFoldDB" id="A0AAW1P6P5"/>
<dbReference type="PANTHER" id="PTHR23405:SF4">
    <property type="entry name" value="PROTEIN MAK16 HOMOLOG"/>
    <property type="match status" value="1"/>
</dbReference>
<dbReference type="Gene3D" id="3.30.390.110">
    <property type="match status" value="1"/>
</dbReference>
<feature type="compositionally biased region" description="Low complexity" evidence="5">
    <location>
        <begin position="190"/>
        <end position="204"/>
    </location>
</feature>
<keyword evidence="8" id="KW-1185">Reference proteome</keyword>
<keyword evidence="3 4" id="KW-0539">Nucleus</keyword>
<accession>A0AAW1P6P5</accession>
<evidence type="ECO:0000256" key="1">
    <source>
        <dbReference type="ARBA" id="ARBA00004123"/>
    </source>
</evidence>
<feature type="region of interest" description="Disordered" evidence="5">
    <location>
        <begin position="189"/>
        <end position="310"/>
    </location>
</feature>
<evidence type="ECO:0000256" key="2">
    <source>
        <dbReference type="ARBA" id="ARBA00005514"/>
    </source>
</evidence>
<dbReference type="PANTHER" id="PTHR23405">
    <property type="entry name" value="MAINTENANCE OF KILLER 16 MAK16 PROTEIN-RELATED"/>
    <property type="match status" value="1"/>
</dbReference>
<dbReference type="InterPro" id="IPR029004">
    <property type="entry name" value="Ribosomal_eL28/Mak16"/>
</dbReference>
<evidence type="ECO:0000256" key="3">
    <source>
        <dbReference type="ARBA" id="ARBA00023242"/>
    </source>
</evidence>
<dbReference type="EMBL" id="JALJOQ010000029">
    <property type="protein sequence ID" value="KAK9807941.1"/>
    <property type="molecule type" value="Genomic_DNA"/>
</dbReference>
<dbReference type="GO" id="GO:0005730">
    <property type="term" value="C:nucleolus"/>
    <property type="evidence" value="ECO:0007669"/>
    <property type="project" value="UniProtKB-UniRule"/>
</dbReference>
<dbReference type="FunFam" id="3.30.390.110:FF:000001">
    <property type="entry name" value="Protein MAK16 homolog"/>
    <property type="match status" value="1"/>
</dbReference>
<feature type="region of interest" description="Disordered" evidence="5">
    <location>
        <begin position="131"/>
        <end position="153"/>
    </location>
</feature>
<gene>
    <name evidence="7" type="ORF">WJX73_005075</name>
</gene>
<dbReference type="GO" id="GO:0000470">
    <property type="term" value="P:maturation of LSU-rRNA"/>
    <property type="evidence" value="ECO:0007669"/>
    <property type="project" value="TreeGrafter"/>
</dbReference>
<comment type="caution">
    <text evidence="7">The sequence shown here is derived from an EMBL/GenBank/DDBJ whole genome shotgun (WGS) entry which is preliminary data.</text>
</comment>
<evidence type="ECO:0000256" key="4">
    <source>
        <dbReference type="PIRNR" id="PIRNR003352"/>
    </source>
</evidence>
<dbReference type="PIRSF" id="PIRSF003352">
    <property type="entry name" value="MAK16"/>
    <property type="match status" value="1"/>
</dbReference>
<feature type="compositionally biased region" description="Basic and acidic residues" evidence="5">
    <location>
        <begin position="139"/>
        <end position="153"/>
    </location>
</feature>
<comment type="subcellular location">
    <subcellularLocation>
        <location evidence="1">Nucleus</location>
    </subcellularLocation>
</comment>
<dbReference type="Pfam" id="PF01778">
    <property type="entry name" value="Ribosomal_L28e"/>
    <property type="match status" value="1"/>
</dbReference>
<sequence>MQHDEIIWQVINHGHCSYKVKTQAQNFCRNEYNVTGLCNRSSCPLANSKYATIKEDNGKLYLCIKSVERAHSPKSLWQKIRLKGQYAQALAQIDEHLQYWPKFLVHKNKQRLTKITQYMIRMRRMATSAQPKLVPLASRTEKRERRREAKAETAAKLEVAIETELLKRLKAGTYGDIYNFPTAQYEKALEQASAQEEEPQQAMQYVEGSEEENSDAEADESEEEDVQYVEEDELELDDEDLEDYAEYAEGDDSQGDGSSESEDEQAAAKARKSAPAQKGLGRAAKRRREQVEIEYEREQELPAGLAKASW</sequence>
<dbReference type="GO" id="GO:0000460">
    <property type="term" value="P:maturation of 5.8S rRNA"/>
    <property type="evidence" value="ECO:0007669"/>
    <property type="project" value="TreeGrafter"/>
</dbReference>
<evidence type="ECO:0000313" key="8">
    <source>
        <dbReference type="Proteomes" id="UP001465755"/>
    </source>
</evidence>
<dbReference type="Proteomes" id="UP001465755">
    <property type="component" value="Unassembled WGS sequence"/>
</dbReference>
<organism evidence="7 8">
    <name type="scientific">Symbiochloris irregularis</name>
    <dbReference type="NCBI Taxonomy" id="706552"/>
    <lineage>
        <taxon>Eukaryota</taxon>
        <taxon>Viridiplantae</taxon>
        <taxon>Chlorophyta</taxon>
        <taxon>core chlorophytes</taxon>
        <taxon>Trebouxiophyceae</taxon>
        <taxon>Trebouxiales</taxon>
        <taxon>Trebouxiaceae</taxon>
        <taxon>Symbiochloris</taxon>
    </lineage>
</organism>
<dbReference type="Pfam" id="PF04874">
    <property type="entry name" value="Mak16"/>
    <property type="match status" value="1"/>
</dbReference>
<protein>
    <recommendedName>
        <fullName evidence="4">Protein MAK16 homolog</fullName>
    </recommendedName>
</protein>
<evidence type="ECO:0000313" key="7">
    <source>
        <dbReference type="EMBL" id="KAK9807941.1"/>
    </source>
</evidence>
<dbReference type="GO" id="GO:0030687">
    <property type="term" value="C:preribosome, large subunit precursor"/>
    <property type="evidence" value="ECO:0007669"/>
    <property type="project" value="TreeGrafter"/>
</dbReference>
<feature type="compositionally biased region" description="Basic and acidic residues" evidence="5">
    <location>
        <begin position="289"/>
        <end position="300"/>
    </location>
</feature>
<name>A0AAW1P6P5_9CHLO</name>